<evidence type="ECO:0000256" key="5">
    <source>
        <dbReference type="ARBA" id="ARBA00022448"/>
    </source>
</evidence>
<proteinExistence type="inferred from homology"/>
<name>A0ABU9D7Q4_9PROT</name>
<keyword evidence="7 13" id="KW-0653">Protein transport</keyword>
<evidence type="ECO:0000256" key="14">
    <source>
        <dbReference type="SAM" id="SignalP"/>
    </source>
</evidence>
<protein>
    <recommendedName>
        <fullName evidence="4 13">Outer-membrane lipoprotein LolB</fullName>
    </recommendedName>
</protein>
<evidence type="ECO:0000256" key="12">
    <source>
        <dbReference type="ARBA" id="ARBA00023288"/>
    </source>
</evidence>
<organism evidence="15 16">
    <name type="scientific">Thermithiobacillus plumbiphilus</name>
    <dbReference type="NCBI Taxonomy" id="1729899"/>
    <lineage>
        <taxon>Bacteria</taxon>
        <taxon>Pseudomonadati</taxon>
        <taxon>Pseudomonadota</taxon>
        <taxon>Acidithiobacillia</taxon>
        <taxon>Acidithiobacillales</taxon>
        <taxon>Thermithiobacillaceae</taxon>
        <taxon>Thermithiobacillus</taxon>
    </lineage>
</organism>
<keyword evidence="6 14" id="KW-0732">Signal</keyword>
<evidence type="ECO:0000256" key="10">
    <source>
        <dbReference type="ARBA" id="ARBA00023186"/>
    </source>
</evidence>
<evidence type="ECO:0000256" key="4">
    <source>
        <dbReference type="ARBA" id="ARBA00016202"/>
    </source>
</evidence>
<dbReference type="InterPro" id="IPR029046">
    <property type="entry name" value="LolA/LolB/LppX"/>
</dbReference>
<keyword evidence="5 13" id="KW-0813">Transport</keyword>
<dbReference type="EMBL" id="JBBPCO010000003">
    <property type="protein sequence ID" value="MEK8089011.1"/>
    <property type="molecule type" value="Genomic_DNA"/>
</dbReference>
<evidence type="ECO:0000256" key="13">
    <source>
        <dbReference type="HAMAP-Rule" id="MF_00233"/>
    </source>
</evidence>
<evidence type="ECO:0000313" key="16">
    <source>
        <dbReference type="Proteomes" id="UP001446205"/>
    </source>
</evidence>
<evidence type="ECO:0000256" key="3">
    <source>
        <dbReference type="ARBA" id="ARBA00011245"/>
    </source>
</evidence>
<dbReference type="Gene3D" id="2.50.20.10">
    <property type="entry name" value="Lipoprotein localisation LolA/LolB/LppX"/>
    <property type="match status" value="1"/>
</dbReference>
<comment type="caution">
    <text evidence="15">The sequence shown here is derived from an EMBL/GenBank/DDBJ whole genome shotgun (WGS) entry which is preliminary data.</text>
</comment>
<keyword evidence="16" id="KW-1185">Reference proteome</keyword>
<comment type="function">
    <text evidence="13">Plays a critical role in the incorporation of lipoproteins in the outer membrane after they are released by the LolA protein.</text>
</comment>
<feature type="signal peptide" evidence="14">
    <location>
        <begin position="1"/>
        <end position="26"/>
    </location>
</feature>
<evidence type="ECO:0000256" key="6">
    <source>
        <dbReference type="ARBA" id="ARBA00022729"/>
    </source>
</evidence>
<feature type="chain" id="PRO_5045334154" description="Outer-membrane lipoprotein LolB" evidence="14">
    <location>
        <begin position="27"/>
        <end position="218"/>
    </location>
</feature>
<evidence type="ECO:0000313" key="15">
    <source>
        <dbReference type="EMBL" id="MEK8089011.1"/>
    </source>
</evidence>
<evidence type="ECO:0000256" key="9">
    <source>
        <dbReference type="ARBA" id="ARBA00023139"/>
    </source>
</evidence>
<keyword evidence="9" id="KW-0564">Palmitate</keyword>
<dbReference type="Pfam" id="PF03550">
    <property type="entry name" value="LolB"/>
    <property type="match status" value="1"/>
</dbReference>
<keyword evidence="8 13" id="KW-0472">Membrane</keyword>
<sequence>MGSLEMFRRPATWPLLMLVLAMSGCASLPPEPLPAQTPAQRSQKLEQLQSWSAQGRVAVQAGNEGNSAAFEWQRTGGTEVLRMRDPLGRTVMLLEQSPQGAYAKFADGFEASGPDAATVLAGRSPMPLPVSSLAYWLRGQALPGQLAEVTYDSQGNPEILKQAGWTVTYQDYRPVNGVAMPGRVLAEGPQAVRVKAVIRDWQLQFGNAAASTAGGQGG</sequence>
<dbReference type="RefSeq" id="WP_341370077.1">
    <property type="nucleotide sequence ID" value="NZ_JBBPCO010000003.1"/>
</dbReference>
<keyword evidence="10 13" id="KW-0143">Chaperone</keyword>
<keyword evidence="12 15" id="KW-0449">Lipoprotein</keyword>
<dbReference type="NCBIfam" id="TIGR00548">
    <property type="entry name" value="lolB"/>
    <property type="match status" value="1"/>
</dbReference>
<dbReference type="InterPro" id="IPR004565">
    <property type="entry name" value="OM_lipoprot_LolB"/>
</dbReference>
<evidence type="ECO:0000256" key="2">
    <source>
        <dbReference type="ARBA" id="ARBA00009696"/>
    </source>
</evidence>
<comment type="subcellular location">
    <subcellularLocation>
        <location evidence="1">Cell outer membrane</location>
        <topology evidence="1">Lipid-anchor</topology>
    </subcellularLocation>
</comment>
<dbReference type="Proteomes" id="UP001446205">
    <property type="component" value="Unassembled WGS sequence"/>
</dbReference>
<keyword evidence="11 13" id="KW-0998">Cell outer membrane</keyword>
<evidence type="ECO:0000256" key="11">
    <source>
        <dbReference type="ARBA" id="ARBA00023237"/>
    </source>
</evidence>
<comment type="similarity">
    <text evidence="2 13">Belongs to the LolB family.</text>
</comment>
<evidence type="ECO:0000256" key="8">
    <source>
        <dbReference type="ARBA" id="ARBA00023136"/>
    </source>
</evidence>
<evidence type="ECO:0000256" key="7">
    <source>
        <dbReference type="ARBA" id="ARBA00022927"/>
    </source>
</evidence>
<reference evidence="15 16" key="1">
    <citation type="submission" date="2024-04" db="EMBL/GenBank/DDBJ databases">
        <authorList>
            <person name="Abashina T."/>
            <person name="Shaikin A."/>
        </authorList>
    </citation>
    <scope>NUCLEOTIDE SEQUENCE [LARGE SCALE GENOMIC DNA]</scope>
    <source>
        <strain evidence="15 16">AAFK</strain>
    </source>
</reference>
<gene>
    <name evidence="13 15" type="primary">lolB</name>
    <name evidence="15" type="ORF">WOB96_04465</name>
</gene>
<comment type="subunit">
    <text evidence="3 13">Monomer.</text>
</comment>
<dbReference type="HAMAP" id="MF_00233">
    <property type="entry name" value="LolB"/>
    <property type="match status" value="1"/>
</dbReference>
<dbReference type="SUPFAM" id="SSF89392">
    <property type="entry name" value="Prokaryotic lipoproteins and lipoprotein localization factors"/>
    <property type="match status" value="1"/>
</dbReference>
<accession>A0ABU9D7Q4</accession>
<evidence type="ECO:0000256" key="1">
    <source>
        <dbReference type="ARBA" id="ARBA00004459"/>
    </source>
</evidence>
<dbReference type="CDD" id="cd16326">
    <property type="entry name" value="LolB"/>
    <property type="match status" value="1"/>
</dbReference>